<proteinExistence type="predicted"/>
<reference evidence="2" key="1">
    <citation type="journal article" date="2015" name="MBio">
        <title>Eco-Evolutionary Dynamics of Episomes among Ecologically Cohesive Bacterial Populations.</title>
        <authorList>
            <person name="Xue H."/>
            <person name="Cordero O.X."/>
            <person name="Camas F.M."/>
            <person name="Trimble W."/>
            <person name="Meyer F."/>
            <person name="Guglielmini J."/>
            <person name="Rocha E.P."/>
            <person name="Polz M.F."/>
        </authorList>
    </citation>
    <scope>NUCLEOTIDE SEQUENCE</scope>
    <source>
        <strain evidence="2">FF_351</strain>
    </source>
</reference>
<dbReference type="EMBL" id="KP795714">
    <property type="protein sequence ID" value="AKN40958.1"/>
    <property type="molecule type" value="Genomic_DNA"/>
</dbReference>
<evidence type="ECO:0008006" key="3">
    <source>
        <dbReference type="Google" id="ProtNLM"/>
    </source>
</evidence>
<dbReference type="SUPFAM" id="SSF53955">
    <property type="entry name" value="Lysozyme-like"/>
    <property type="match status" value="1"/>
</dbReference>
<accession>A0A0H3ZX58</accession>
<protein>
    <recommendedName>
        <fullName evidence="3">Transglycosylase SLT domain-containing protein</fullName>
    </recommendedName>
</protein>
<sequence>MSRNGPFPAGYNGSAFGAFPNEGQCKAPTKKSFVQDLLDKLERVESQKAEEQPPKNAIPVVNNSGDRRESILNNTPAIFEIVENPKADSSAPIYRLDRFDEVDGNEIIYEEAAREMGLDPDFVKAIAYIESTQGYYDRIHPKNTSFRPMNVQSKTWGKLAEELGYKPSDIETNITANVRTGALLLKRIWVRVPSPTVSKVASIYIFLGRETVNDYGARVELIYREKTWKN</sequence>
<feature type="region of interest" description="Disordered" evidence="1">
    <location>
        <begin position="1"/>
        <end position="22"/>
    </location>
</feature>
<dbReference type="InterPro" id="IPR023346">
    <property type="entry name" value="Lysozyme-like_dom_sf"/>
</dbReference>
<organism evidence="2">
    <name type="scientific">Enterovibrio norvegicus</name>
    <dbReference type="NCBI Taxonomy" id="188144"/>
    <lineage>
        <taxon>Bacteria</taxon>
        <taxon>Pseudomonadati</taxon>
        <taxon>Pseudomonadota</taxon>
        <taxon>Gammaproteobacteria</taxon>
        <taxon>Vibrionales</taxon>
        <taxon>Vibrionaceae</taxon>
        <taxon>Enterovibrio</taxon>
    </lineage>
</organism>
<evidence type="ECO:0000313" key="2">
    <source>
        <dbReference type="EMBL" id="AKN40958.1"/>
    </source>
</evidence>
<name>A0A0H3ZX58_9GAMM</name>
<evidence type="ECO:0000256" key="1">
    <source>
        <dbReference type="SAM" id="MobiDB-lite"/>
    </source>
</evidence>
<dbReference type="Gene3D" id="1.10.530.10">
    <property type="match status" value="1"/>
</dbReference>
<dbReference type="AlphaFoldDB" id="A0A0H3ZX58"/>